<dbReference type="Gene3D" id="2.40.30.170">
    <property type="match status" value="1"/>
</dbReference>
<dbReference type="Gene3D" id="2.40.50.100">
    <property type="match status" value="1"/>
</dbReference>
<evidence type="ECO:0000259" key="5">
    <source>
        <dbReference type="Pfam" id="PF25944"/>
    </source>
</evidence>
<dbReference type="STRING" id="1231623.Tasa_004_049"/>
<dbReference type="Pfam" id="PF25967">
    <property type="entry name" value="RND-MFP_C"/>
    <property type="match status" value="1"/>
</dbReference>
<keyword evidence="8" id="KW-1185">Reference proteome</keyword>
<sequence>MTTRAMMTRAMTGPRLVIVPLLATIGLAGCERKHAPPHMPPPQVGIVTMHTQSVSIDTDLPGRTDAYEQAEVRPQVSGVIVERTFEQGADLKAGQLLYKINPAPYQAAYDQAKGQLANAIAAEVRARGQLERYKPLAAAHAVSRQDYDNALAAEDEARAQIVAQKGALDAAAVNLGYTNVRTPIAGRIGRALLTPGALVTANQTTQIAVVTRLDPIYVDVNLPAVDMLRFRAELAKGQIQRTASGDPEVALRLEDGTPYPHQGRLELSEVIVDEATGTLVMRAVFPNPDHLLLPGLFVHARVTEGSDPNTILVPQVAVQRDPKGDAVVMVVNADNTVQQRTIEIGRAINADWVATSGLNTGDRVIVSGLQKVMPGQKVQPVAADASKAG</sequence>
<dbReference type="PANTHER" id="PTHR30158:SF3">
    <property type="entry name" value="MULTIDRUG EFFLUX PUMP SUBUNIT ACRA-RELATED"/>
    <property type="match status" value="1"/>
</dbReference>
<evidence type="ECO:0000313" key="7">
    <source>
        <dbReference type="EMBL" id="GAN52984.1"/>
    </source>
</evidence>
<dbReference type="Gene3D" id="2.40.420.20">
    <property type="match status" value="1"/>
</dbReference>
<evidence type="ECO:0000256" key="2">
    <source>
        <dbReference type="ARBA" id="ARBA00009477"/>
    </source>
</evidence>
<dbReference type="Pfam" id="PF25944">
    <property type="entry name" value="Beta-barrel_RND"/>
    <property type="match status" value="1"/>
</dbReference>
<protein>
    <submittedName>
        <fullName evidence="7">Acriflavin resistance efflux transporter</fullName>
    </submittedName>
</protein>
<dbReference type="GO" id="GO:0046677">
    <property type="term" value="P:response to antibiotic"/>
    <property type="evidence" value="ECO:0007669"/>
    <property type="project" value="TreeGrafter"/>
</dbReference>
<accession>A0A0D6MH60</accession>
<feature type="domain" description="Multidrug resistance protein MdtA-like alpha-helical hairpin" evidence="3">
    <location>
        <begin position="109"/>
        <end position="178"/>
    </location>
</feature>
<dbReference type="PANTHER" id="PTHR30158">
    <property type="entry name" value="ACRA/E-RELATED COMPONENT OF DRUG EFFLUX TRANSPORTER"/>
    <property type="match status" value="1"/>
</dbReference>
<proteinExistence type="inferred from homology"/>
<dbReference type="Pfam" id="PF25917">
    <property type="entry name" value="BSH_RND"/>
    <property type="match status" value="1"/>
</dbReference>
<dbReference type="InterPro" id="IPR006143">
    <property type="entry name" value="RND_pump_MFP"/>
</dbReference>
<dbReference type="Pfam" id="PF25876">
    <property type="entry name" value="HH_MFP_RND"/>
    <property type="match status" value="1"/>
</dbReference>
<feature type="domain" description="Multidrug resistance protein MdtA-like beta-barrel" evidence="5">
    <location>
        <begin position="215"/>
        <end position="305"/>
    </location>
</feature>
<evidence type="ECO:0000259" key="3">
    <source>
        <dbReference type="Pfam" id="PF25876"/>
    </source>
</evidence>
<evidence type="ECO:0000259" key="6">
    <source>
        <dbReference type="Pfam" id="PF25967"/>
    </source>
</evidence>
<comment type="subcellular location">
    <subcellularLocation>
        <location evidence="1">Cell envelope</location>
    </subcellularLocation>
</comment>
<gene>
    <name evidence="7" type="ORF">Tasa_004_049</name>
</gene>
<dbReference type="InterPro" id="IPR058626">
    <property type="entry name" value="MdtA-like_b-barrel"/>
</dbReference>
<dbReference type="FunFam" id="2.40.420.20:FF:000001">
    <property type="entry name" value="Efflux RND transporter periplasmic adaptor subunit"/>
    <property type="match status" value="1"/>
</dbReference>
<dbReference type="InterPro" id="IPR058625">
    <property type="entry name" value="MdtA-like_BSH"/>
</dbReference>
<dbReference type="PROSITE" id="PS51257">
    <property type="entry name" value="PROKAR_LIPOPROTEIN"/>
    <property type="match status" value="1"/>
</dbReference>
<reference evidence="7 8" key="1">
    <citation type="submission" date="2012-10" db="EMBL/GenBank/DDBJ databases">
        <title>Genome sequencing of Tanticharoenia sakaeratensis NBRC 103193.</title>
        <authorList>
            <person name="Azuma Y."/>
            <person name="Hadano H."/>
            <person name="Hirakawa H."/>
            <person name="Matsushita K."/>
        </authorList>
    </citation>
    <scope>NUCLEOTIDE SEQUENCE [LARGE SCALE GENOMIC DNA]</scope>
    <source>
        <strain evidence="7 8">NBRC 103193</strain>
    </source>
</reference>
<dbReference type="Proteomes" id="UP000032679">
    <property type="component" value="Unassembled WGS sequence"/>
</dbReference>
<dbReference type="InterPro" id="IPR058627">
    <property type="entry name" value="MdtA-like_C"/>
</dbReference>
<dbReference type="SUPFAM" id="SSF111369">
    <property type="entry name" value="HlyD-like secretion proteins"/>
    <property type="match status" value="1"/>
</dbReference>
<dbReference type="AlphaFoldDB" id="A0A0D6MH60"/>
<evidence type="ECO:0000259" key="4">
    <source>
        <dbReference type="Pfam" id="PF25917"/>
    </source>
</evidence>
<comment type="caution">
    <text evidence="7">The sequence shown here is derived from an EMBL/GenBank/DDBJ whole genome shotgun (WGS) entry which is preliminary data.</text>
</comment>
<feature type="domain" description="Multidrug resistance protein MdtA-like C-terminal permuted SH3" evidence="6">
    <location>
        <begin position="309"/>
        <end position="371"/>
    </location>
</feature>
<dbReference type="GO" id="GO:0005886">
    <property type="term" value="C:plasma membrane"/>
    <property type="evidence" value="ECO:0007669"/>
    <property type="project" value="UniProtKB-SubCell"/>
</dbReference>
<dbReference type="Gene3D" id="1.10.287.470">
    <property type="entry name" value="Helix hairpin bin"/>
    <property type="match status" value="1"/>
</dbReference>
<name>A0A0D6MH60_9PROT</name>
<comment type="similarity">
    <text evidence="2">Belongs to the membrane fusion protein (MFP) (TC 8.A.1) family.</text>
</comment>
<evidence type="ECO:0000313" key="8">
    <source>
        <dbReference type="Proteomes" id="UP000032679"/>
    </source>
</evidence>
<dbReference type="NCBIfam" id="TIGR01730">
    <property type="entry name" value="RND_mfp"/>
    <property type="match status" value="1"/>
</dbReference>
<feature type="domain" description="Multidrug resistance protein MdtA-like barrel-sandwich hybrid" evidence="4">
    <location>
        <begin position="68"/>
        <end position="211"/>
    </location>
</feature>
<organism evidence="7 8">
    <name type="scientific">Tanticharoenia sakaeratensis NBRC 103193</name>
    <dbReference type="NCBI Taxonomy" id="1231623"/>
    <lineage>
        <taxon>Bacteria</taxon>
        <taxon>Pseudomonadati</taxon>
        <taxon>Pseudomonadota</taxon>
        <taxon>Alphaproteobacteria</taxon>
        <taxon>Acetobacterales</taxon>
        <taxon>Acetobacteraceae</taxon>
        <taxon>Tanticharoenia</taxon>
    </lineage>
</organism>
<evidence type="ECO:0000256" key="1">
    <source>
        <dbReference type="ARBA" id="ARBA00004196"/>
    </source>
</evidence>
<dbReference type="EMBL" id="BALE01000004">
    <property type="protein sequence ID" value="GAN52984.1"/>
    <property type="molecule type" value="Genomic_DNA"/>
</dbReference>
<dbReference type="InterPro" id="IPR058624">
    <property type="entry name" value="MdtA-like_HH"/>
</dbReference>
<dbReference type="GO" id="GO:0022857">
    <property type="term" value="F:transmembrane transporter activity"/>
    <property type="evidence" value="ECO:0007669"/>
    <property type="project" value="InterPro"/>
</dbReference>